<sequence>MNDPAYERLTETEPVSEVRFVQDYVQFVLGPHTLSVYPKLRVSIGKRVLSPADSGFYDCVCTLIGQNLVAATRIEKVQLEFLFSRGTKLLVSLRPEDAVGPEIGVLSETTGADLIVERYDD</sequence>
<name>A0A1A8XNP3_9RHOO</name>
<reference evidence="1 2" key="1">
    <citation type="submission" date="2016-06" db="EMBL/GenBank/DDBJ databases">
        <authorList>
            <person name="Kjaerup R.B."/>
            <person name="Dalgaard T.S."/>
            <person name="Juul-Madsen H.R."/>
        </authorList>
    </citation>
    <scope>NUCLEOTIDE SEQUENCE [LARGE SCALE GENOMIC DNA]</scope>
    <source>
        <strain evidence="1">2</strain>
    </source>
</reference>
<dbReference type="EMBL" id="FLQY01000081">
    <property type="protein sequence ID" value="SBT06042.1"/>
    <property type="molecule type" value="Genomic_DNA"/>
</dbReference>
<evidence type="ECO:0000313" key="1">
    <source>
        <dbReference type="EMBL" id="SBT06042.1"/>
    </source>
</evidence>
<evidence type="ECO:0000313" key="2">
    <source>
        <dbReference type="Proteomes" id="UP000199600"/>
    </source>
</evidence>
<proteinExistence type="predicted"/>
<dbReference type="RefSeq" id="WP_186410371.1">
    <property type="nucleotide sequence ID" value="NZ_FLQY01000081.1"/>
</dbReference>
<accession>A0A1A8XNP3</accession>
<keyword evidence="2" id="KW-1185">Reference proteome</keyword>
<gene>
    <name evidence="1" type="ORF">PROAA_1710013</name>
</gene>
<protein>
    <submittedName>
        <fullName evidence="1">Uncharacterized protein</fullName>
    </submittedName>
</protein>
<organism evidence="1 2">
    <name type="scientific">Candidatus Propionivibrio aalborgensis</name>
    <dbReference type="NCBI Taxonomy" id="1860101"/>
    <lineage>
        <taxon>Bacteria</taxon>
        <taxon>Pseudomonadati</taxon>
        <taxon>Pseudomonadota</taxon>
        <taxon>Betaproteobacteria</taxon>
        <taxon>Rhodocyclales</taxon>
        <taxon>Rhodocyclaceae</taxon>
        <taxon>Propionivibrio</taxon>
    </lineage>
</organism>
<dbReference type="Proteomes" id="UP000199600">
    <property type="component" value="Unassembled WGS sequence"/>
</dbReference>
<dbReference type="AlphaFoldDB" id="A0A1A8XNP3"/>